<evidence type="ECO:0000313" key="2">
    <source>
        <dbReference type="Proteomes" id="UP001057402"/>
    </source>
</evidence>
<evidence type="ECO:0000313" key="1">
    <source>
        <dbReference type="EMBL" id="KAI4326220.1"/>
    </source>
</evidence>
<dbReference type="EMBL" id="CM042888">
    <property type="protein sequence ID" value="KAI4326220.1"/>
    <property type="molecule type" value="Genomic_DNA"/>
</dbReference>
<organism evidence="1 2">
    <name type="scientific">Melastoma candidum</name>
    <dbReference type="NCBI Taxonomy" id="119954"/>
    <lineage>
        <taxon>Eukaryota</taxon>
        <taxon>Viridiplantae</taxon>
        <taxon>Streptophyta</taxon>
        <taxon>Embryophyta</taxon>
        <taxon>Tracheophyta</taxon>
        <taxon>Spermatophyta</taxon>
        <taxon>Magnoliopsida</taxon>
        <taxon>eudicotyledons</taxon>
        <taxon>Gunneridae</taxon>
        <taxon>Pentapetalae</taxon>
        <taxon>rosids</taxon>
        <taxon>malvids</taxon>
        <taxon>Myrtales</taxon>
        <taxon>Melastomataceae</taxon>
        <taxon>Melastomatoideae</taxon>
        <taxon>Melastomateae</taxon>
        <taxon>Melastoma</taxon>
    </lineage>
</organism>
<sequence length="345" mass="38217">MTRPSHSSKRFLHPSSLRQCNFDMETHPTSSSSSSLIATITRAVRLPSTSPAFSFILFHLLFIPFSILLLLHSLLVSPLLHRVEDAYEVSSVDPHDLQSLATRESVVFISLSAVSFLGMIIVVHGSDLLLAGVNDWVRVRDLLLSRVRSRSSWRVPVFAWVSVSGSTVAWVVATLLMVVLVNDVNIWWSSLVLVLAAVGYLWLAAIGNLVLVVAVLEDGIGDLKAAVTRSWNLMRGLWKDGVRLMLVLETMSAPIYVMFSVTTMDDDDILGLVARFGFGYVAMLLFCIARFFAYVVFAVFYHECRKSNGEELETELAHSPCYSYNAVPNDVVVEDVVTDLDSSVA</sequence>
<gene>
    <name evidence="1" type="ORF">MLD38_031555</name>
</gene>
<name>A0ACB9MQK3_9MYRT</name>
<protein>
    <submittedName>
        <fullName evidence="1">Uncharacterized protein</fullName>
    </submittedName>
</protein>
<comment type="caution">
    <text evidence="1">The sequence shown here is derived from an EMBL/GenBank/DDBJ whole genome shotgun (WGS) entry which is preliminary data.</text>
</comment>
<reference evidence="2" key="1">
    <citation type="journal article" date="2023" name="Front. Plant Sci.">
        <title>Chromosomal-level genome assembly of Melastoma candidum provides insights into trichome evolution.</title>
        <authorList>
            <person name="Zhong Y."/>
            <person name="Wu W."/>
            <person name="Sun C."/>
            <person name="Zou P."/>
            <person name="Liu Y."/>
            <person name="Dai S."/>
            <person name="Zhou R."/>
        </authorList>
    </citation>
    <scope>NUCLEOTIDE SEQUENCE [LARGE SCALE GENOMIC DNA]</scope>
</reference>
<accession>A0ACB9MQK3</accession>
<dbReference type="Proteomes" id="UP001057402">
    <property type="component" value="Chromosome 9"/>
</dbReference>
<proteinExistence type="predicted"/>
<keyword evidence="2" id="KW-1185">Reference proteome</keyword>